<reference evidence="2" key="1">
    <citation type="submission" date="2021-03" db="EMBL/GenBank/DDBJ databases">
        <authorList>
            <person name="Tran Van P."/>
        </authorList>
    </citation>
    <scope>NUCLEOTIDE SEQUENCE</scope>
</reference>
<dbReference type="InterPro" id="IPR024462">
    <property type="entry name" value="GH116_N"/>
</dbReference>
<sequence>MSKFSDKLPEFGWKVKLNHVFHEKRDQNLRPKLKQIPAVLPLAFRKHMQSLSVLTANSSMTPFYTGNTIRFFMGGSGEDASLDLHGMLHVLPNPQVTDKETTDTQPLGAPIGGIGGGTIGRGFKGEFCRFQMRPGMYEYHTVAANQFIVTIHNSEGKMIYQKVLSPYNKPSHGLSSWNWNFNGSHAQYCALYPRAWTIYEIPEHKIRLICRQISPVIPHNYKTRYAGPPKSCATMLEPCQPPSTFSGGHAYEH</sequence>
<dbReference type="Pfam" id="PF12215">
    <property type="entry name" value="Glyco_hydr_116N"/>
    <property type="match status" value="1"/>
</dbReference>
<dbReference type="PANTHER" id="PTHR12654">
    <property type="entry name" value="BILE ACID BETA-GLUCOSIDASE-RELATED"/>
    <property type="match status" value="1"/>
</dbReference>
<evidence type="ECO:0000259" key="1">
    <source>
        <dbReference type="Pfam" id="PF12215"/>
    </source>
</evidence>
<evidence type="ECO:0000313" key="3">
    <source>
        <dbReference type="Proteomes" id="UP001153148"/>
    </source>
</evidence>
<protein>
    <recommendedName>
        <fullName evidence="1">Glycosyl-hydrolase family 116 N-terminal domain-containing protein</fullName>
    </recommendedName>
</protein>
<dbReference type="PANTHER" id="PTHR12654:SF0">
    <property type="entry name" value="NON-LYSOSOMAL GLUCOSYLCERAMIDASE"/>
    <property type="match status" value="1"/>
</dbReference>
<accession>A0ABN7P1A3</accession>
<dbReference type="EMBL" id="CAJPIN010008941">
    <property type="protein sequence ID" value="CAG2059201.1"/>
    <property type="molecule type" value="Genomic_DNA"/>
</dbReference>
<feature type="domain" description="Glycosyl-hydrolase family 116 N-terminal" evidence="1">
    <location>
        <begin position="108"/>
        <end position="222"/>
    </location>
</feature>
<organism evidence="2 3">
    <name type="scientific">Timema podura</name>
    <name type="common">Walking stick</name>
    <dbReference type="NCBI Taxonomy" id="61482"/>
    <lineage>
        <taxon>Eukaryota</taxon>
        <taxon>Metazoa</taxon>
        <taxon>Ecdysozoa</taxon>
        <taxon>Arthropoda</taxon>
        <taxon>Hexapoda</taxon>
        <taxon>Insecta</taxon>
        <taxon>Pterygota</taxon>
        <taxon>Neoptera</taxon>
        <taxon>Polyneoptera</taxon>
        <taxon>Phasmatodea</taxon>
        <taxon>Timematodea</taxon>
        <taxon>Timematoidea</taxon>
        <taxon>Timematidae</taxon>
        <taxon>Timema</taxon>
    </lineage>
</organism>
<dbReference type="Proteomes" id="UP001153148">
    <property type="component" value="Unassembled WGS sequence"/>
</dbReference>
<gene>
    <name evidence="2" type="ORF">TPAB3V08_LOCUS6167</name>
</gene>
<evidence type="ECO:0000313" key="2">
    <source>
        <dbReference type="EMBL" id="CAG2059201.1"/>
    </source>
</evidence>
<keyword evidence="3" id="KW-1185">Reference proteome</keyword>
<dbReference type="InterPro" id="IPR052566">
    <property type="entry name" value="Non-lysos_glucosylceramidase"/>
</dbReference>
<proteinExistence type="predicted"/>
<name>A0ABN7P1A3_TIMPD</name>
<comment type="caution">
    <text evidence="2">The sequence shown here is derived from an EMBL/GenBank/DDBJ whole genome shotgun (WGS) entry which is preliminary data.</text>
</comment>
<feature type="non-terminal residue" evidence="2">
    <location>
        <position position="253"/>
    </location>
</feature>